<dbReference type="STRING" id="1341695.BBOMB_0606"/>
<dbReference type="Proteomes" id="UP000028730">
    <property type="component" value="Unassembled WGS sequence"/>
</dbReference>
<dbReference type="AlphaFoldDB" id="A0A080N305"/>
<evidence type="ECO:0000313" key="1">
    <source>
        <dbReference type="EMBL" id="KFF31266.1"/>
    </source>
</evidence>
<accession>A0A080N305</accession>
<organism evidence="1 2">
    <name type="scientific">Bifidobacterium bombi DSM 19703</name>
    <dbReference type="NCBI Taxonomy" id="1341695"/>
    <lineage>
        <taxon>Bacteria</taxon>
        <taxon>Bacillati</taxon>
        <taxon>Actinomycetota</taxon>
        <taxon>Actinomycetes</taxon>
        <taxon>Bifidobacteriales</taxon>
        <taxon>Bifidobacteriaceae</taxon>
        <taxon>Bifidobacterium</taxon>
    </lineage>
</organism>
<gene>
    <name evidence="1" type="ORF">BBOMB_0606</name>
</gene>
<evidence type="ECO:0000313" key="2">
    <source>
        <dbReference type="Proteomes" id="UP000028730"/>
    </source>
</evidence>
<keyword evidence="2" id="KW-1185">Reference proteome</keyword>
<protein>
    <submittedName>
        <fullName evidence="1">Uncharacterized protein</fullName>
    </submittedName>
</protein>
<name>A0A080N305_9BIFI</name>
<proteinExistence type="predicted"/>
<dbReference type="EMBL" id="ATLK01000001">
    <property type="protein sequence ID" value="KFF31266.1"/>
    <property type="molecule type" value="Genomic_DNA"/>
</dbReference>
<reference evidence="1 2" key="1">
    <citation type="journal article" date="2014" name="Appl. Environ. Microbiol.">
        <title>Genomic encyclopedia of type strains of the genus Bifidobacterium.</title>
        <authorList>
            <person name="Milani C."/>
            <person name="Lugli G.A."/>
            <person name="Duranti S."/>
            <person name="Turroni F."/>
            <person name="Bottacini F."/>
            <person name="Mangifesta M."/>
            <person name="Sanchez B."/>
            <person name="Viappiani A."/>
            <person name="Mancabelli L."/>
            <person name="Taminiau B."/>
            <person name="Delcenserie V."/>
            <person name="Barrangou R."/>
            <person name="Margolles A."/>
            <person name="van Sinderen D."/>
            <person name="Ventura M."/>
        </authorList>
    </citation>
    <scope>NUCLEOTIDE SEQUENCE [LARGE SCALE GENOMIC DNA]</scope>
    <source>
        <strain evidence="1 2">DSM 19703</strain>
    </source>
</reference>
<comment type="caution">
    <text evidence="1">The sequence shown here is derived from an EMBL/GenBank/DDBJ whole genome shotgun (WGS) entry which is preliminary data.</text>
</comment>
<sequence>MELVAVRPQFHQIGAVGHVLDLLGEFGEQLGMNVRYLQHPFERHDGFAGEYILACAFLEFRVGTFHHVQALVGKRYEFFKCLHLCSLLHSLARLGSASILPLRNHWF</sequence>